<gene>
    <name evidence="6" type="ORF">GCM10011333_23350</name>
</gene>
<dbReference type="GO" id="GO:0016787">
    <property type="term" value="F:hydrolase activity"/>
    <property type="evidence" value="ECO:0007669"/>
    <property type="project" value="UniProtKB-KW"/>
</dbReference>
<feature type="modified residue" description="N6-carboxylysine" evidence="3 5">
    <location>
        <position position="143"/>
    </location>
</feature>
<dbReference type="Pfam" id="PF02126">
    <property type="entry name" value="PTE"/>
    <property type="match status" value="1"/>
</dbReference>
<evidence type="ECO:0000256" key="1">
    <source>
        <dbReference type="ARBA" id="ARBA00022723"/>
    </source>
</evidence>
<keyword evidence="7" id="KW-1185">Reference proteome</keyword>
<dbReference type="PANTHER" id="PTHR10819:SF3">
    <property type="entry name" value="PHOSPHOTRIESTERASE-RELATED PROTEIN"/>
    <property type="match status" value="1"/>
</dbReference>
<feature type="binding site" evidence="4">
    <location>
        <position position="21"/>
    </location>
    <ligand>
        <name>Zn(2+)</name>
        <dbReference type="ChEBI" id="CHEBI:29105"/>
        <label>1</label>
    </ligand>
</feature>
<protein>
    <submittedName>
        <fullName evidence="6">Phosphotriesterase</fullName>
    </submittedName>
</protein>
<feature type="binding site" description="via carbamate group" evidence="4">
    <location>
        <position position="143"/>
    </location>
    <ligand>
        <name>Zn(2+)</name>
        <dbReference type="ChEBI" id="CHEBI:29105"/>
        <label>2</label>
    </ligand>
</feature>
<dbReference type="RefSeq" id="WP_188551076.1">
    <property type="nucleotide sequence ID" value="NZ_BMFY01000010.1"/>
</dbReference>
<keyword evidence="1 4" id="KW-0479">Metal-binding</keyword>
<proteinExistence type="inferred from homology"/>
<dbReference type="InterPro" id="IPR032466">
    <property type="entry name" value="Metal_Hydrolase"/>
</dbReference>
<feature type="binding site" evidence="4">
    <location>
        <position position="261"/>
    </location>
    <ligand>
        <name>Zn(2+)</name>
        <dbReference type="ChEBI" id="CHEBI:29105"/>
        <label>1</label>
    </ligand>
</feature>
<feature type="binding site" evidence="4">
    <location>
        <position position="176"/>
    </location>
    <ligand>
        <name>Zn(2+)</name>
        <dbReference type="ChEBI" id="CHEBI:29105"/>
        <label>2</label>
    </ligand>
</feature>
<evidence type="ECO:0000313" key="6">
    <source>
        <dbReference type="EMBL" id="GGA19569.1"/>
    </source>
</evidence>
<comment type="caution">
    <text evidence="6">The sequence shown here is derived from an EMBL/GenBank/DDBJ whole genome shotgun (WGS) entry which is preliminary data.</text>
</comment>
<reference evidence="6" key="2">
    <citation type="submission" date="2020-09" db="EMBL/GenBank/DDBJ databases">
        <authorList>
            <person name="Sun Q."/>
            <person name="Zhou Y."/>
        </authorList>
    </citation>
    <scope>NUCLEOTIDE SEQUENCE</scope>
    <source>
        <strain evidence="6">CGMCC 1.12785</strain>
    </source>
</reference>
<evidence type="ECO:0000256" key="5">
    <source>
        <dbReference type="PROSITE-ProRule" id="PRU00679"/>
    </source>
</evidence>
<dbReference type="Proteomes" id="UP000616114">
    <property type="component" value="Unassembled WGS sequence"/>
</dbReference>
<evidence type="ECO:0000313" key="7">
    <source>
        <dbReference type="Proteomes" id="UP000616114"/>
    </source>
</evidence>
<feature type="binding site" evidence="4">
    <location>
        <position position="23"/>
    </location>
    <ligand>
        <name>Zn(2+)</name>
        <dbReference type="ChEBI" id="CHEBI:29105"/>
        <label>1</label>
    </ligand>
</feature>
<evidence type="ECO:0000256" key="3">
    <source>
        <dbReference type="PIRSR" id="PIRSR601559-50"/>
    </source>
</evidence>
<sequence>MIVRTVQGDVAPGSLGPADYHEHFFHTTALLPGEDLDDEERALAEARLVHAAGLRTVVDATPIGIGRRPAALARVARGSGLTIVAATGAHREAHYPSGHWLRELDAGALAALFVRDLTEGMPAQDEPGSPSAAATDVRAGFIKTGIGYWSVSAFESTVLEAAAQAHHRTGAAVMVHLEHGSAAHEVLDRLAALGVAPSRVILAHMDRSPDRILFAELASRGAFLGCDGAARLKEWPEAMLIDAIGAAIAAGAGDRILIGGDVARRSRFTSYAGMPGMAYLPRRFLPRLRQVIGDDAADRLLVANPAAAFTMNDAPESTGTDPERYA</sequence>
<feature type="binding site" description="via carbamate group" evidence="4">
    <location>
        <position position="143"/>
    </location>
    <ligand>
        <name>Zn(2+)</name>
        <dbReference type="ChEBI" id="CHEBI:29105"/>
        <label>1</label>
    </ligand>
</feature>
<dbReference type="InterPro" id="IPR001559">
    <property type="entry name" value="Phosphotriesterase"/>
</dbReference>
<reference evidence="6" key="1">
    <citation type="journal article" date="2014" name="Int. J. Syst. Evol. Microbiol.">
        <title>Complete genome sequence of Corynebacterium casei LMG S-19264T (=DSM 44701T), isolated from a smear-ripened cheese.</title>
        <authorList>
            <consortium name="US DOE Joint Genome Institute (JGI-PGF)"/>
            <person name="Walter F."/>
            <person name="Albersmeier A."/>
            <person name="Kalinowski J."/>
            <person name="Ruckert C."/>
        </authorList>
    </citation>
    <scope>NUCLEOTIDE SEQUENCE</scope>
    <source>
        <strain evidence="6">CGMCC 1.12785</strain>
    </source>
</reference>
<organism evidence="6 7">
    <name type="scientific">Sediminivirga luteola</name>
    <dbReference type="NCBI Taxonomy" id="1774748"/>
    <lineage>
        <taxon>Bacteria</taxon>
        <taxon>Bacillati</taxon>
        <taxon>Actinomycetota</taxon>
        <taxon>Actinomycetes</taxon>
        <taxon>Micrococcales</taxon>
        <taxon>Brevibacteriaceae</taxon>
        <taxon>Sediminivirga</taxon>
    </lineage>
</organism>
<evidence type="ECO:0000256" key="4">
    <source>
        <dbReference type="PIRSR" id="PIRSR601559-51"/>
    </source>
</evidence>
<dbReference type="GO" id="GO:0008270">
    <property type="term" value="F:zinc ion binding"/>
    <property type="evidence" value="ECO:0007669"/>
    <property type="project" value="InterPro"/>
</dbReference>
<name>A0A8J2TZB4_9MICO</name>
<accession>A0A8J2TZB4</accession>
<dbReference type="Gene3D" id="3.20.20.140">
    <property type="entry name" value="Metal-dependent hydrolases"/>
    <property type="match status" value="1"/>
</dbReference>
<dbReference type="SUPFAM" id="SSF51556">
    <property type="entry name" value="Metallo-dependent hydrolases"/>
    <property type="match status" value="1"/>
</dbReference>
<dbReference type="PIRSF" id="PIRSF016839">
    <property type="entry name" value="PhP"/>
    <property type="match status" value="1"/>
</dbReference>
<evidence type="ECO:0000256" key="2">
    <source>
        <dbReference type="ARBA" id="ARBA00022801"/>
    </source>
</evidence>
<dbReference type="PROSITE" id="PS51347">
    <property type="entry name" value="PHOSPHOTRIESTERASE_2"/>
    <property type="match status" value="1"/>
</dbReference>
<keyword evidence="2" id="KW-0378">Hydrolase</keyword>
<dbReference type="EMBL" id="BMFY01000010">
    <property type="protein sequence ID" value="GGA19569.1"/>
    <property type="molecule type" value="Genomic_DNA"/>
</dbReference>
<comment type="similarity">
    <text evidence="5">Belongs to the metallo-dependent hydrolases superfamily. Phosphotriesterase family.</text>
</comment>
<comment type="cofactor">
    <cofactor evidence="4">
        <name>a divalent metal cation</name>
        <dbReference type="ChEBI" id="CHEBI:60240"/>
    </cofactor>
    <text evidence="4">Binds 2 divalent metal cations per subunit.</text>
</comment>
<dbReference type="PANTHER" id="PTHR10819">
    <property type="entry name" value="PHOSPHOTRIESTERASE-RELATED"/>
    <property type="match status" value="1"/>
</dbReference>
<dbReference type="AlphaFoldDB" id="A0A8J2TZB4"/>
<feature type="binding site" evidence="4">
    <location>
        <position position="204"/>
    </location>
    <ligand>
        <name>Zn(2+)</name>
        <dbReference type="ChEBI" id="CHEBI:29105"/>
        <label>2</label>
    </ligand>
</feature>